<protein>
    <submittedName>
        <fullName evidence="1">Uncharacterized protein</fullName>
    </submittedName>
</protein>
<dbReference type="Proteomes" id="UP000223071">
    <property type="component" value="Unassembled WGS sequence"/>
</dbReference>
<organism evidence="1 2">
    <name type="scientific">Tepidiforma thermophila (strain KCTC 52669 / CGMCC 1.13589 / G233)</name>
    <dbReference type="NCBI Taxonomy" id="2761530"/>
    <lineage>
        <taxon>Bacteria</taxon>
        <taxon>Bacillati</taxon>
        <taxon>Chloroflexota</taxon>
        <taxon>Tepidiformia</taxon>
        <taxon>Tepidiformales</taxon>
        <taxon>Tepidiformaceae</taxon>
        <taxon>Tepidiforma</taxon>
    </lineage>
</organism>
<proteinExistence type="predicted"/>
<gene>
    <name evidence="1" type="ORF">A9A59_0887</name>
</gene>
<name>A0A2A9HF94_TEPT2</name>
<evidence type="ECO:0000313" key="2">
    <source>
        <dbReference type="Proteomes" id="UP000223071"/>
    </source>
</evidence>
<evidence type="ECO:0000313" key="1">
    <source>
        <dbReference type="EMBL" id="PFG73685.1"/>
    </source>
</evidence>
<sequence>MLAPGSGWQAARAPGIGRGTAVEVAANAVIPAALGTGAWTEEAALEAWAALPSPGTYGKLRQLERWLGGRDGRPFGSAGRLQGGLLLQADYCARGCCGRCPLSPPA</sequence>
<keyword evidence="2" id="KW-1185">Reference proteome</keyword>
<dbReference type="AlphaFoldDB" id="A0A2A9HF94"/>
<reference evidence="1 2" key="1">
    <citation type="submission" date="2017-09" db="EMBL/GenBank/DDBJ databases">
        <title>Sequencing the genomes of two abundant thermophiles in Great Basin hot springs: Thermocrinis jamiesonii and novel Chloroflexi Thermoflexus hugenholtzii.</title>
        <authorList>
            <person name="Hedlund B."/>
        </authorList>
    </citation>
    <scope>NUCLEOTIDE SEQUENCE [LARGE SCALE GENOMIC DNA]</scope>
    <source>
        <strain evidence="1 2">G233</strain>
    </source>
</reference>
<accession>A0A2A9HF94</accession>
<comment type="caution">
    <text evidence="1">The sequence shown here is derived from an EMBL/GenBank/DDBJ whole genome shotgun (WGS) entry which is preliminary data.</text>
</comment>
<dbReference type="EMBL" id="PDJQ01000001">
    <property type="protein sequence ID" value="PFG73685.1"/>
    <property type="molecule type" value="Genomic_DNA"/>
</dbReference>